<keyword evidence="1" id="KW-0472">Membrane</keyword>
<feature type="transmembrane region" description="Helical" evidence="1">
    <location>
        <begin position="53"/>
        <end position="71"/>
    </location>
</feature>
<keyword evidence="1" id="KW-0812">Transmembrane</keyword>
<reference evidence="2 3" key="1">
    <citation type="journal article" date="2013" name="PLoS Genet.">
        <title>A gene transfer agent and a dynamic repertoire of secretion systems hold the keys to the explosive radiation of the emerging pathogen Bartonella.</title>
        <authorList>
            <person name="Guy L."/>
            <person name="Nystedt B."/>
            <person name="Toft C."/>
            <person name="Zaremba-Niedzwiedzka K."/>
            <person name="Berglund E.C."/>
            <person name="Granberg F."/>
            <person name="Naslund K."/>
            <person name="Eriksson A.S."/>
            <person name="Andersson S.G."/>
        </authorList>
    </citation>
    <scope>NUCLEOTIDE SEQUENCE [LARGE SCALE GENOMIC DNA]</scope>
    <source>
        <strain evidence="2 3">Aust/NH1</strain>
    </source>
</reference>
<feature type="transmembrane region" description="Helical" evidence="1">
    <location>
        <begin position="170"/>
        <end position="190"/>
    </location>
</feature>
<dbReference type="KEGG" id="baus:BAnh1_10700"/>
<dbReference type="PATRIC" id="fig|1094489.3.peg.1317"/>
<dbReference type="EMBL" id="CP003123">
    <property type="protein sequence ID" value="AGF74938.1"/>
    <property type="molecule type" value="Genomic_DNA"/>
</dbReference>
<dbReference type="PANTHER" id="PTHR23537:SF1">
    <property type="entry name" value="SUGAR TRANSPORTER"/>
    <property type="match status" value="1"/>
</dbReference>
<feature type="transmembrane region" description="Helical" evidence="1">
    <location>
        <begin position="273"/>
        <end position="292"/>
    </location>
</feature>
<feature type="transmembrane region" description="Helical" evidence="1">
    <location>
        <begin position="211"/>
        <end position="236"/>
    </location>
</feature>
<feature type="transmembrane region" description="Helical" evidence="1">
    <location>
        <begin position="248"/>
        <end position="266"/>
    </location>
</feature>
<evidence type="ECO:0000256" key="1">
    <source>
        <dbReference type="SAM" id="Phobius"/>
    </source>
</evidence>
<dbReference type="CDD" id="cd06180">
    <property type="entry name" value="MFS_YjiJ"/>
    <property type="match status" value="1"/>
</dbReference>
<dbReference type="GO" id="GO:0005886">
    <property type="term" value="C:plasma membrane"/>
    <property type="evidence" value="ECO:0007669"/>
    <property type="project" value="TreeGrafter"/>
</dbReference>
<accession>M1NUJ0</accession>
<proteinExistence type="predicted"/>
<keyword evidence="3" id="KW-1185">Reference proteome</keyword>
<feature type="transmembrane region" description="Helical" evidence="1">
    <location>
        <begin position="83"/>
        <end position="104"/>
    </location>
</feature>
<dbReference type="RefSeq" id="WP_015398442.1">
    <property type="nucleotide sequence ID" value="NC_020300.1"/>
</dbReference>
<gene>
    <name evidence="2" type="primary">yjiJ</name>
    <name evidence="2" type="ordered locus">BAnh1_10700</name>
</gene>
<organism evidence="2 3">
    <name type="scientific">Bartonella australis (strain Aust/NH1)</name>
    <dbReference type="NCBI Taxonomy" id="1094489"/>
    <lineage>
        <taxon>Bacteria</taxon>
        <taxon>Pseudomonadati</taxon>
        <taxon>Pseudomonadota</taxon>
        <taxon>Alphaproteobacteria</taxon>
        <taxon>Hyphomicrobiales</taxon>
        <taxon>Bartonellaceae</taxon>
        <taxon>Bartonella</taxon>
    </lineage>
</organism>
<evidence type="ECO:0000313" key="2">
    <source>
        <dbReference type="EMBL" id="AGF74938.1"/>
    </source>
</evidence>
<feature type="transmembrane region" description="Helical" evidence="1">
    <location>
        <begin position="361"/>
        <end position="382"/>
    </location>
</feature>
<name>M1NUJ0_BARAA</name>
<feature type="transmembrane region" description="Helical" evidence="1">
    <location>
        <begin position="298"/>
        <end position="320"/>
    </location>
</feature>
<protein>
    <submittedName>
        <fullName evidence="2">Putative sugar transporter</fullName>
    </submittedName>
</protein>
<feature type="transmembrane region" description="Helical" evidence="1">
    <location>
        <begin position="332"/>
        <end position="355"/>
    </location>
</feature>
<dbReference type="InterPro" id="IPR036259">
    <property type="entry name" value="MFS_trans_sf"/>
</dbReference>
<keyword evidence="1" id="KW-1133">Transmembrane helix</keyword>
<dbReference type="eggNOG" id="COG2814">
    <property type="taxonomic scope" value="Bacteria"/>
</dbReference>
<feature type="transmembrane region" description="Helical" evidence="1">
    <location>
        <begin position="110"/>
        <end position="129"/>
    </location>
</feature>
<dbReference type="AlphaFoldDB" id="M1NUJ0"/>
<sequence length="390" mass="42477">MKSEGGDVYYYLKIIIFSTVILAVGIGLGRFLYTPILPVMLKEEGLNLAQLSYIASANYIGYLVGSLFFAFTKFGHNSHTLRMLCAAAIATSVLLFAMALTPIFPLLLAFRFAAGIASSAMMIFGSILVMRHTHNFYVIASLYAGVGAGILLGNEFVIAGVGQALNSVELWIGGSIISLILLLLLFFLAPQNYDQNAQNLSIRPGHEKISWWLLALLYGLAGFGYIIVATYLPLIAQTYPSPFLAKHVWSLVGLAVIPSCFVWLWATQYWNILICLSVNLFLQGMSVLLISFHTSSFLVLLSTIGFGVTFVGTTSLVMPLARRLDAPRGINLLGLVTLTYGIGQISGPLFVSWFAARDINFSILCGALALFAGTGICFGIFIRNYQEAKK</sequence>
<dbReference type="SUPFAM" id="SSF103473">
    <property type="entry name" value="MFS general substrate transporter"/>
    <property type="match status" value="1"/>
</dbReference>
<dbReference type="OrthoDB" id="9797953at2"/>
<keyword evidence="2" id="KW-0813">Transport</keyword>
<dbReference type="HOGENOM" id="CLU_001265_7_2_5"/>
<dbReference type="STRING" id="1094489.BAnh1_10700"/>
<dbReference type="InterPro" id="IPR010645">
    <property type="entry name" value="MFS_4"/>
</dbReference>
<dbReference type="Proteomes" id="UP000011729">
    <property type="component" value="Chromosome"/>
</dbReference>
<evidence type="ECO:0000313" key="3">
    <source>
        <dbReference type="Proteomes" id="UP000011729"/>
    </source>
</evidence>
<feature type="transmembrane region" description="Helical" evidence="1">
    <location>
        <begin position="136"/>
        <end position="158"/>
    </location>
</feature>
<dbReference type="PANTHER" id="PTHR23537">
    <property type="match status" value="1"/>
</dbReference>
<dbReference type="Pfam" id="PF06779">
    <property type="entry name" value="MFS_4"/>
    <property type="match status" value="1"/>
</dbReference>
<feature type="transmembrane region" description="Helical" evidence="1">
    <location>
        <begin position="12"/>
        <end position="33"/>
    </location>
</feature>
<keyword evidence="2" id="KW-0762">Sugar transport</keyword>
<dbReference type="Gene3D" id="1.20.1250.20">
    <property type="entry name" value="MFS general substrate transporter like domains"/>
    <property type="match status" value="2"/>
</dbReference>